<protein>
    <recommendedName>
        <fullName evidence="3">Huntingtin</fullName>
    </recommendedName>
</protein>
<comment type="caution">
    <text evidence="1">The sequence shown here is derived from an EMBL/GenBank/DDBJ whole genome shotgun (WGS) entry which is preliminary data.</text>
</comment>
<evidence type="ECO:0000313" key="1">
    <source>
        <dbReference type="EMBL" id="CAJ0926829.1"/>
    </source>
</evidence>
<keyword evidence="2" id="KW-1185">Reference proteome</keyword>
<accession>A0ABN9KYZ5</accession>
<dbReference type="Proteomes" id="UP001176940">
    <property type="component" value="Unassembled WGS sequence"/>
</dbReference>
<evidence type="ECO:0008006" key="3">
    <source>
        <dbReference type="Google" id="ProtNLM"/>
    </source>
</evidence>
<organism evidence="1 2">
    <name type="scientific">Ranitomeya imitator</name>
    <name type="common">mimic poison frog</name>
    <dbReference type="NCBI Taxonomy" id="111125"/>
    <lineage>
        <taxon>Eukaryota</taxon>
        <taxon>Metazoa</taxon>
        <taxon>Chordata</taxon>
        <taxon>Craniata</taxon>
        <taxon>Vertebrata</taxon>
        <taxon>Euteleostomi</taxon>
        <taxon>Amphibia</taxon>
        <taxon>Batrachia</taxon>
        <taxon>Anura</taxon>
        <taxon>Neobatrachia</taxon>
        <taxon>Hyloidea</taxon>
        <taxon>Dendrobatidae</taxon>
        <taxon>Dendrobatinae</taxon>
        <taxon>Ranitomeya</taxon>
    </lineage>
</organism>
<name>A0ABN9KYZ5_9NEOB</name>
<dbReference type="EMBL" id="CAUEEQ010004180">
    <property type="protein sequence ID" value="CAJ0926829.1"/>
    <property type="molecule type" value="Genomic_DNA"/>
</dbReference>
<proteinExistence type="predicted"/>
<evidence type="ECO:0000313" key="2">
    <source>
        <dbReference type="Proteomes" id="UP001176940"/>
    </source>
</evidence>
<reference evidence="1" key="1">
    <citation type="submission" date="2023-07" db="EMBL/GenBank/DDBJ databases">
        <authorList>
            <person name="Stuckert A."/>
        </authorList>
    </citation>
    <scope>NUCLEOTIDE SEQUENCE</scope>
</reference>
<gene>
    <name evidence="1" type="ORF">RIMI_LOCUS2882743</name>
</gene>
<sequence length="375" mass="41707">MVNDEQQFVDDINTEIHEALLEFRSQGFLVVCEHDHTDLFTVQVAHVFLFLYSHLTCLFSPESGPSVESLCDDVVSVLTVLCDKLQAVINENHPLQLLYLECILSMLNSSSPTMHSHKGFMDLIWQVSVYKKDKMKHLCPALVVILGNPVHDKTITSAHNNTFVDSECQSTGVADQGRGSACSSTAPALSGPVARTIYYIAAELVRLMGTVESMRPVLQSLYHRILLYAPPQNRVEAIKIMKEILSSPQRLFDLAGPCISEQETRKRSISKRKSHLDLLKLYGGWRLPTPTPSYLPGHSSYLYGIYQAFKEYSLSSFLSQSLLLVQWIMDGMAEACMKGGIEACYASVSCVCALLGALDEMSQGKGLKKLMSNIF</sequence>